<organism evidence="4">
    <name type="scientific">Candidatus Kentrum sp. TUN</name>
    <dbReference type="NCBI Taxonomy" id="2126343"/>
    <lineage>
        <taxon>Bacteria</taxon>
        <taxon>Pseudomonadati</taxon>
        <taxon>Pseudomonadota</taxon>
        <taxon>Gammaproteobacteria</taxon>
        <taxon>Candidatus Kentrum</taxon>
    </lineage>
</organism>
<dbReference type="PANTHER" id="PTHR44591:SF19">
    <property type="entry name" value="TWO-COMPONENT RESPONSE REGULATOR-RELATED"/>
    <property type="match status" value="1"/>
</dbReference>
<keyword evidence="1 2" id="KW-0597">Phosphoprotein</keyword>
<dbReference type="SUPFAM" id="SSF52172">
    <property type="entry name" value="CheY-like"/>
    <property type="match status" value="1"/>
</dbReference>
<sequence length="135" mass="15498">MHSEERILVVDDEPGITRQFVRALEGEGYRVDSAHSGEEAWEKYRQQQPIVVLTDYRMGQMSGIELAERIDQANPFTMVILITAFGDEENAIEAIHRHVFDYLQKPVDIDILIDTVKQAITRAHLYAKGKNSSRR</sequence>
<proteinExistence type="predicted"/>
<gene>
    <name evidence="4" type="ORF">BECKTUN1418D_GA0071000_11463</name>
</gene>
<dbReference type="Gene3D" id="3.40.50.2300">
    <property type="match status" value="1"/>
</dbReference>
<dbReference type="GO" id="GO:0000160">
    <property type="term" value="P:phosphorelay signal transduction system"/>
    <property type="evidence" value="ECO:0007669"/>
    <property type="project" value="InterPro"/>
</dbReference>
<name>A0A451A5B9_9GAMM</name>
<dbReference type="SMART" id="SM00448">
    <property type="entry name" value="REC"/>
    <property type="match status" value="1"/>
</dbReference>
<protein>
    <submittedName>
        <fullName evidence="4">Response regulator receiver domain-containing protein</fullName>
    </submittedName>
</protein>
<reference evidence="4" key="1">
    <citation type="submission" date="2019-02" db="EMBL/GenBank/DDBJ databases">
        <authorList>
            <person name="Gruber-Vodicka R. H."/>
            <person name="Seah K. B. B."/>
        </authorList>
    </citation>
    <scope>NUCLEOTIDE SEQUENCE</scope>
    <source>
        <strain evidence="4">BECK_BY1</strain>
    </source>
</reference>
<dbReference type="Pfam" id="PF00072">
    <property type="entry name" value="Response_reg"/>
    <property type="match status" value="1"/>
</dbReference>
<dbReference type="EMBL" id="CAADFX010000146">
    <property type="protein sequence ID" value="VFK61193.1"/>
    <property type="molecule type" value="Genomic_DNA"/>
</dbReference>
<evidence type="ECO:0000256" key="2">
    <source>
        <dbReference type="PROSITE-ProRule" id="PRU00169"/>
    </source>
</evidence>
<feature type="modified residue" description="4-aspartylphosphate" evidence="2">
    <location>
        <position position="55"/>
    </location>
</feature>
<dbReference type="InterPro" id="IPR001789">
    <property type="entry name" value="Sig_transdc_resp-reg_receiver"/>
</dbReference>
<evidence type="ECO:0000259" key="3">
    <source>
        <dbReference type="PROSITE" id="PS50110"/>
    </source>
</evidence>
<evidence type="ECO:0000256" key="1">
    <source>
        <dbReference type="ARBA" id="ARBA00022553"/>
    </source>
</evidence>
<dbReference type="AlphaFoldDB" id="A0A451A5B9"/>
<dbReference type="PANTHER" id="PTHR44591">
    <property type="entry name" value="STRESS RESPONSE REGULATOR PROTEIN 1"/>
    <property type="match status" value="1"/>
</dbReference>
<feature type="domain" description="Response regulatory" evidence="3">
    <location>
        <begin position="6"/>
        <end position="120"/>
    </location>
</feature>
<dbReference type="InterPro" id="IPR011006">
    <property type="entry name" value="CheY-like_superfamily"/>
</dbReference>
<accession>A0A451A5B9</accession>
<dbReference type="PROSITE" id="PS50110">
    <property type="entry name" value="RESPONSE_REGULATORY"/>
    <property type="match status" value="1"/>
</dbReference>
<dbReference type="InterPro" id="IPR050595">
    <property type="entry name" value="Bact_response_regulator"/>
</dbReference>
<evidence type="ECO:0000313" key="4">
    <source>
        <dbReference type="EMBL" id="VFK61193.1"/>
    </source>
</evidence>